<name>A0AAV7TEG7_PLEWA</name>
<dbReference type="Proteomes" id="UP001066276">
    <property type="component" value="Chromosome 4_1"/>
</dbReference>
<keyword evidence="4" id="KW-1185">Reference proteome</keyword>
<dbReference type="AlphaFoldDB" id="A0AAV7TEG7"/>
<reference evidence="2" key="1">
    <citation type="journal article" date="2022" name="bioRxiv">
        <title>Sequencing and chromosome-scale assembly of the giantPleurodeles waltlgenome.</title>
        <authorList>
            <person name="Brown T."/>
            <person name="Elewa A."/>
            <person name="Iarovenko S."/>
            <person name="Subramanian E."/>
            <person name="Araus A.J."/>
            <person name="Petzold A."/>
            <person name="Susuki M."/>
            <person name="Suzuki K.-i.T."/>
            <person name="Hayashi T."/>
            <person name="Toyoda A."/>
            <person name="Oliveira C."/>
            <person name="Osipova E."/>
            <person name="Leigh N.D."/>
            <person name="Simon A."/>
            <person name="Yun M.H."/>
        </authorList>
    </citation>
    <scope>NUCLEOTIDE SEQUENCE</scope>
    <source>
        <strain evidence="2">20211129_DDA</strain>
        <tissue evidence="2">Liver</tissue>
    </source>
</reference>
<feature type="compositionally biased region" description="Polar residues" evidence="1">
    <location>
        <begin position="37"/>
        <end position="54"/>
    </location>
</feature>
<evidence type="ECO:0000313" key="2">
    <source>
        <dbReference type="EMBL" id="KAJ1174660.1"/>
    </source>
</evidence>
<dbReference type="EMBL" id="JANPWB010000007">
    <property type="protein sequence ID" value="KAJ1174660.1"/>
    <property type="molecule type" value="Genomic_DNA"/>
</dbReference>
<evidence type="ECO:0000313" key="3">
    <source>
        <dbReference type="EMBL" id="KAJ1174662.1"/>
    </source>
</evidence>
<gene>
    <name evidence="2" type="ORF">NDU88_006480</name>
    <name evidence="3" type="ORF">NDU88_006482</name>
</gene>
<organism evidence="2 4">
    <name type="scientific">Pleurodeles waltl</name>
    <name type="common">Iberian ribbed newt</name>
    <dbReference type="NCBI Taxonomy" id="8319"/>
    <lineage>
        <taxon>Eukaryota</taxon>
        <taxon>Metazoa</taxon>
        <taxon>Chordata</taxon>
        <taxon>Craniata</taxon>
        <taxon>Vertebrata</taxon>
        <taxon>Euteleostomi</taxon>
        <taxon>Amphibia</taxon>
        <taxon>Batrachia</taxon>
        <taxon>Caudata</taxon>
        <taxon>Salamandroidea</taxon>
        <taxon>Salamandridae</taxon>
        <taxon>Pleurodelinae</taxon>
        <taxon>Pleurodeles</taxon>
    </lineage>
</organism>
<evidence type="ECO:0000313" key="4">
    <source>
        <dbReference type="Proteomes" id="UP001066276"/>
    </source>
</evidence>
<feature type="region of interest" description="Disordered" evidence="1">
    <location>
        <begin position="147"/>
        <end position="172"/>
    </location>
</feature>
<sequence length="172" mass="17800">MAGQRTPAPPDPCTAPCRIRSPFGGASRPQLCPRAPESQQAERSPATATGQQTVPDLRRGPRQPEASPLLKSPRARQKSTYGLRAPPLKGESGVLTGTPPSVPASLTSARPAGSPMPRAGGGPQPPAPASKCRMLVLQLAPAAGTSRCHLEPKGAPSRNCQAPHQPHSPCPQ</sequence>
<accession>A0AAV7TEG7</accession>
<evidence type="ECO:0000256" key="1">
    <source>
        <dbReference type="SAM" id="MobiDB-lite"/>
    </source>
</evidence>
<dbReference type="EMBL" id="JANPWB010000007">
    <property type="protein sequence ID" value="KAJ1174662.1"/>
    <property type="molecule type" value="Genomic_DNA"/>
</dbReference>
<proteinExistence type="predicted"/>
<comment type="caution">
    <text evidence="2">The sequence shown here is derived from an EMBL/GenBank/DDBJ whole genome shotgun (WGS) entry which is preliminary data.</text>
</comment>
<feature type="region of interest" description="Disordered" evidence="1">
    <location>
        <begin position="1"/>
        <end position="132"/>
    </location>
</feature>
<protein>
    <submittedName>
        <fullName evidence="2">Uncharacterized protein</fullName>
    </submittedName>
</protein>